<dbReference type="InterPro" id="IPR036961">
    <property type="entry name" value="Kinesin_motor_dom_sf"/>
</dbReference>
<dbReference type="PANTHER" id="PTHR47970:SF12">
    <property type="entry name" value="KINESIN FAMILY MEMBER 11"/>
    <property type="match status" value="1"/>
</dbReference>
<dbReference type="GO" id="GO:0005634">
    <property type="term" value="C:nucleus"/>
    <property type="evidence" value="ECO:0007669"/>
    <property type="project" value="TreeGrafter"/>
</dbReference>
<keyword evidence="11" id="KW-0206">Cytoskeleton</keyword>
<evidence type="ECO:0000256" key="14">
    <source>
        <dbReference type="PROSITE-ProRule" id="PRU00283"/>
    </source>
</evidence>
<evidence type="ECO:0000256" key="10">
    <source>
        <dbReference type="ARBA" id="ARBA00023175"/>
    </source>
</evidence>
<evidence type="ECO:0000256" key="11">
    <source>
        <dbReference type="ARBA" id="ARBA00023212"/>
    </source>
</evidence>
<feature type="coiled-coil region" evidence="15">
    <location>
        <begin position="358"/>
        <end position="457"/>
    </location>
</feature>
<dbReference type="GO" id="GO:0008574">
    <property type="term" value="F:plus-end-directed microtubule motor activity"/>
    <property type="evidence" value="ECO:0007669"/>
    <property type="project" value="TreeGrafter"/>
</dbReference>
<dbReference type="Pfam" id="PF00225">
    <property type="entry name" value="Kinesin"/>
    <property type="match status" value="1"/>
</dbReference>
<dbReference type="InterPro" id="IPR047241">
    <property type="entry name" value="KIF11-like_kin_motor_dom"/>
</dbReference>
<dbReference type="InterPro" id="IPR027417">
    <property type="entry name" value="P-loop_NTPase"/>
</dbReference>
<keyword evidence="19" id="KW-1185">Reference proteome</keyword>
<protein>
    <recommendedName>
        <fullName evidence="17">Kinesin motor domain-containing protein</fullName>
    </recommendedName>
</protein>
<gene>
    <name evidence="18" type="ORF">LARSCL_LOCUS670</name>
</gene>
<feature type="compositionally biased region" description="Basic residues" evidence="16">
    <location>
        <begin position="1049"/>
        <end position="1063"/>
    </location>
</feature>
<keyword evidence="4" id="KW-0132">Cell division</keyword>
<keyword evidence="12" id="KW-0131">Cell cycle</keyword>
<dbReference type="InterPro" id="IPR019821">
    <property type="entry name" value="Kinesin_motor_CS"/>
</dbReference>
<evidence type="ECO:0000256" key="13">
    <source>
        <dbReference type="ARBA" id="ARBA00034704"/>
    </source>
</evidence>
<evidence type="ECO:0000256" key="7">
    <source>
        <dbReference type="ARBA" id="ARBA00022776"/>
    </source>
</evidence>
<dbReference type="PANTHER" id="PTHR47970">
    <property type="entry name" value="KINESIN-LIKE PROTEIN KIF11"/>
    <property type="match status" value="1"/>
</dbReference>
<dbReference type="PRINTS" id="PR00380">
    <property type="entry name" value="KINESINHEAVY"/>
</dbReference>
<keyword evidence="8 14" id="KW-0067">ATP-binding</keyword>
<dbReference type="GO" id="GO:0007018">
    <property type="term" value="P:microtubule-based movement"/>
    <property type="evidence" value="ECO:0007669"/>
    <property type="project" value="InterPro"/>
</dbReference>
<proteinExistence type="inferred from homology"/>
<evidence type="ECO:0000256" key="9">
    <source>
        <dbReference type="ARBA" id="ARBA00023054"/>
    </source>
</evidence>
<dbReference type="Pfam" id="PF13931">
    <property type="entry name" value="Microtub_bind"/>
    <property type="match status" value="1"/>
</dbReference>
<dbReference type="GO" id="GO:0008017">
    <property type="term" value="F:microtubule binding"/>
    <property type="evidence" value="ECO:0007669"/>
    <property type="project" value="InterPro"/>
</dbReference>
<keyword evidence="2" id="KW-0963">Cytoplasm</keyword>
<keyword evidence="10 14" id="KW-0505">Motor protein</keyword>
<dbReference type="GO" id="GO:0090307">
    <property type="term" value="P:mitotic spindle assembly"/>
    <property type="evidence" value="ECO:0007669"/>
    <property type="project" value="TreeGrafter"/>
</dbReference>
<evidence type="ECO:0000313" key="18">
    <source>
        <dbReference type="EMBL" id="CAL1261885.1"/>
    </source>
</evidence>
<dbReference type="PROSITE" id="PS00411">
    <property type="entry name" value="KINESIN_MOTOR_1"/>
    <property type="match status" value="1"/>
</dbReference>
<evidence type="ECO:0000256" key="16">
    <source>
        <dbReference type="SAM" id="MobiDB-lite"/>
    </source>
</evidence>
<evidence type="ECO:0000256" key="15">
    <source>
        <dbReference type="SAM" id="Coils"/>
    </source>
</evidence>
<dbReference type="AlphaFoldDB" id="A0AAV1YU40"/>
<dbReference type="InterPro" id="IPR001752">
    <property type="entry name" value="Kinesin_motor_dom"/>
</dbReference>
<dbReference type="PROSITE" id="PS50067">
    <property type="entry name" value="KINESIN_MOTOR_2"/>
    <property type="match status" value="1"/>
</dbReference>
<evidence type="ECO:0000256" key="2">
    <source>
        <dbReference type="ARBA" id="ARBA00022490"/>
    </source>
</evidence>
<accession>A0AAV1YU40</accession>
<evidence type="ECO:0000256" key="3">
    <source>
        <dbReference type="ARBA" id="ARBA00022553"/>
    </source>
</evidence>
<feature type="compositionally biased region" description="Polar residues" evidence="16">
    <location>
        <begin position="1009"/>
        <end position="1040"/>
    </location>
</feature>
<dbReference type="GO" id="GO:0051301">
    <property type="term" value="P:cell division"/>
    <property type="evidence" value="ECO:0007669"/>
    <property type="project" value="UniProtKB-KW"/>
</dbReference>
<dbReference type="FunFam" id="3.40.850.10:FF:000051">
    <property type="entry name" value="Kinesin-like protein bimC"/>
    <property type="match status" value="1"/>
</dbReference>
<feature type="compositionally biased region" description="Polar residues" evidence="16">
    <location>
        <begin position="1079"/>
        <end position="1090"/>
    </location>
</feature>
<dbReference type="EMBL" id="CAXIEN010000004">
    <property type="protein sequence ID" value="CAL1261885.1"/>
    <property type="molecule type" value="Genomic_DNA"/>
</dbReference>
<evidence type="ECO:0000256" key="6">
    <source>
        <dbReference type="ARBA" id="ARBA00022741"/>
    </source>
</evidence>
<feature type="region of interest" description="Disordered" evidence="16">
    <location>
        <begin position="992"/>
        <end position="1090"/>
    </location>
</feature>
<dbReference type="Proteomes" id="UP001497382">
    <property type="component" value="Unassembled WGS sequence"/>
</dbReference>
<name>A0AAV1YU40_9ARAC</name>
<evidence type="ECO:0000256" key="8">
    <source>
        <dbReference type="ARBA" id="ARBA00022840"/>
    </source>
</evidence>
<dbReference type="CDD" id="cd01364">
    <property type="entry name" value="KISc_BimC_Eg5"/>
    <property type="match status" value="1"/>
</dbReference>
<evidence type="ECO:0000256" key="1">
    <source>
        <dbReference type="ARBA" id="ARBA00004245"/>
    </source>
</evidence>
<evidence type="ECO:0000256" key="12">
    <source>
        <dbReference type="ARBA" id="ARBA00023306"/>
    </source>
</evidence>
<sequence length="1090" mass="124421">MSKKTDIQKNQRIQVFARCRPLNNIERRQGSPSVVEVIPDKKEILIKDRTSNREFFFDKVFPPDAKQIQVYKAVVGPLIQEVLNGYNCTVFAYGQTGTGKTYTMEGERSNASCSWEDDPGAGIIPRSLHQLFEELNKEENVEFSVRVSFLELYNEELFDLLSSTDFSRLRLYEDSNRKGSVIIQGLEEILVNNKDEVYTILEKGTARRQTAATMLNASSSRSHTVFSVTVHIKENTVEGEELLKTGKLNLVDLAGSENVGRSGAIDKRAREAGKICNINQSLLTLGRVITALIEKQPHIPYRESKLTRLLQDSLGGHTKTSIIATISPALCNFDETISTLDYATKAKSITIRPEVNQKMTKRALIREYTEEIERLRRDLAALRNKDGFFVDADNYSILLNSVTEKDNKMKELEESIEFLKEERKKIEEMFNSTKEDLEKTSEQLQETTQKFQETASELCNTKNALCYTQEVLSKTALDRDEKEFLINVQKKTEKKLSQQAHTLLEVAEETTNDVNQLHEKIDRKKHVEKMNESSCQNFRKMHQLQCANLDEIITEDKEKDMHFLQIVKGCLDEIRNGFQEGQNKFFSCLNDLSHEFNSSLQDFSASLNKETSNHRQRIAKMSQTIDSRKVEQNVNTETFLNEKLPLLFTQLAAVNSEMFSLFEDNHNKLCQKINEHKNTIEAQITKEREMLCEMSNSLDLFFEKHDAVVEDLMKHSKLVLQMKKEKGEEVKKFSANLTKMIAEFNNKFDKMEEEGDKVILQIPEYKAKFNCPVDEELRPLKKNIDAWKKEKAEEDSSKFDDIKNAINKNEISLKNEEVRKGLNFAPSEVTRFLETLTKNQADCCDELKKDIHGFDSTLLVAQETNQKNMNVIISSLSEKVNSTKHCVEECYSPLKVTTSETLNKISDFEQMKNNAISQVKEKIRNIYLTSEKLVAEDLVKDIPTGKTPQRKNFEYPRDLAATSPLDRVLQRFRSQRAMDTDLAVHLPLENSFNESEESKVTTPEGIGSEVNSHNASFTSDGYDSTGCETDSNASSVSDISENGKNKENHRSKKSSRLPKKLPKFKGFAKPALPARKPLLSTNSDLDSSAI</sequence>
<comment type="similarity">
    <text evidence="13">Belongs to the TRAFAC class myosin-kinesin ATPase superfamily. Kinesin family. KIN-5/BimC subfamily.</text>
</comment>
<feature type="binding site" evidence="14">
    <location>
        <begin position="94"/>
        <end position="101"/>
    </location>
    <ligand>
        <name>ATP</name>
        <dbReference type="ChEBI" id="CHEBI:30616"/>
    </ligand>
</feature>
<keyword evidence="5" id="KW-0493">Microtubule</keyword>
<dbReference type="GO" id="GO:0051231">
    <property type="term" value="P:spindle elongation"/>
    <property type="evidence" value="ECO:0007669"/>
    <property type="project" value="TreeGrafter"/>
</dbReference>
<dbReference type="GO" id="GO:0072686">
    <property type="term" value="C:mitotic spindle"/>
    <property type="evidence" value="ECO:0007669"/>
    <property type="project" value="TreeGrafter"/>
</dbReference>
<keyword evidence="9 15" id="KW-0175">Coiled coil</keyword>
<dbReference type="InterPro" id="IPR025901">
    <property type="entry name" value="Kinesin-assoc_MT-bd_dom"/>
</dbReference>
<keyword evidence="6 14" id="KW-0547">Nucleotide-binding</keyword>
<evidence type="ECO:0000256" key="5">
    <source>
        <dbReference type="ARBA" id="ARBA00022701"/>
    </source>
</evidence>
<dbReference type="GO" id="GO:0005876">
    <property type="term" value="C:spindle microtubule"/>
    <property type="evidence" value="ECO:0007669"/>
    <property type="project" value="TreeGrafter"/>
</dbReference>
<evidence type="ECO:0000259" key="17">
    <source>
        <dbReference type="PROSITE" id="PS50067"/>
    </source>
</evidence>
<comment type="subcellular location">
    <subcellularLocation>
        <location evidence="1">Cytoplasm</location>
        <location evidence="1">Cytoskeleton</location>
    </subcellularLocation>
</comment>
<dbReference type="InterPro" id="IPR047149">
    <property type="entry name" value="KIF11-like"/>
</dbReference>
<dbReference type="SUPFAM" id="SSF52540">
    <property type="entry name" value="P-loop containing nucleoside triphosphate hydrolases"/>
    <property type="match status" value="1"/>
</dbReference>
<dbReference type="Gene3D" id="3.40.850.10">
    <property type="entry name" value="Kinesin motor domain"/>
    <property type="match status" value="1"/>
</dbReference>
<comment type="caution">
    <text evidence="18">The sequence shown here is derived from an EMBL/GenBank/DDBJ whole genome shotgun (WGS) entry which is preliminary data.</text>
</comment>
<dbReference type="GO" id="GO:0005524">
    <property type="term" value="F:ATP binding"/>
    <property type="evidence" value="ECO:0007669"/>
    <property type="project" value="UniProtKB-UniRule"/>
</dbReference>
<keyword evidence="3" id="KW-0597">Phosphoprotein</keyword>
<evidence type="ECO:0000313" key="19">
    <source>
        <dbReference type="Proteomes" id="UP001497382"/>
    </source>
</evidence>
<organism evidence="18 19">
    <name type="scientific">Larinioides sclopetarius</name>
    <dbReference type="NCBI Taxonomy" id="280406"/>
    <lineage>
        <taxon>Eukaryota</taxon>
        <taxon>Metazoa</taxon>
        <taxon>Ecdysozoa</taxon>
        <taxon>Arthropoda</taxon>
        <taxon>Chelicerata</taxon>
        <taxon>Arachnida</taxon>
        <taxon>Araneae</taxon>
        <taxon>Araneomorphae</taxon>
        <taxon>Entelegynae</taxon>
        <taxon>Araneoidea</taxon>
        <taxon>Araneidae</taxon>
        <taxon>Larinioides</taxon>
    </lineage>
</organism>
<dbReference type="SMART" id="SM00129">
    <property type="entry name" value="KISc"/>
    <property type="match status" value="1"/>
</dbReference>
<feature type="domain" description="Kinesin motor" evidence="17">
    <location>
        <begin position="12"/>
        <end position="349"/>
    </location>
</feature>
<reference evidence="18 19" key="1">
    <citation type="submission" date="2024-04" db="EMBL/GenBank/DDBJ databases">
        <authorList>
            <person name="Rising A."/>
            <person name="Reimegard J."/>
            <person name="Sonavane S."/>
            <person name="Akerstrom W."/>
            <person name="Nylinder S."/>
            <person name="Hedman E."/>
            <person name="Kallberg Y."/>
        </authorList>
    </citation>
    <scope>NUCLEOTIDE SEQUENCE [LARGE SCALE GENOMIC DNA]</scope>
</reference>
<keyword evidence="7" id="KW-0498">Mitosis</keyword>
<evidence type="ECO:0000256" key="4">
    <source>
        <dbReference type="ARBA" id="ARBA00022618"/>
    </source>
</evidence>